<evidence type="ECO:0000256" key="5">
    <source>
        <dbReference type="ARBA" id="ARBA00023002"/>
    </source>
</evidence>
<dbReference type="Gene3D" id="1.10.599.10">
    <property type="entry name" value="Aldehyde Ferredoxin Oxidoreductase Protein, subunit A, domain 3"/>
    <property type="match status" value="1"/>
</dbReference>
<comment type="cofactor">
    <cofactor evidence="8">
        <name>tungstopterin</name>
        <dbReference type="ChEBI" id="CHEBI:30402"/>
    </cofactor>
</comment>
<keyword evidence="11" id="KW-1185">Reference proteome</keyword>
<dbReference type="PATRIC" id="fig|1698276.3.peg.282"/>
<dbReference type="InterPro" id="IPR036021">
    <property type="entry name" value="Tungsten_al_ferr_oxy-like_C"/>
</dbReference>
<evidence type="ECO:0000256" key="2">
    <source>
        <dbReference type="ARBA" id="ARBA00011032"/>
    </source>
</evidence>
<evidence type="ECO:0000256" key="7">
    <source>
        <dbReference type="ARBA" id="ARBA00023014"/>
    </source>
</evidence>
<dbReference type="Gene3D" id="3.60.9.10">
    <property type="entry name" value="Aldehyde ferredoxin oxidoreductase, N-terminal domain"/>
    <property type="match status" value="1"/>
</dbReference>
<proteinExistence type="inferred from homology"/>
<dbReference type="InterPro" id="IPR036503">
    <property type="entry name" value="Ald_Fedxn_OxRdtase_N_sf"/>
</dbReference>
<evidence type="ECO:0000256" key="8">
    <source>
        <dbReference type="ARBA" id="ARBA00049934"/>
    </source>
</evidence>
<dbReference type="GO" id="GO:0009055">
    <property type="term" value="F:electron transfer activity"/>
    <property type="evidence" value="ECO:0007669"/>
    <property type="project" value="InterPro"/>
</dbReference>
<dbReference type="SMART" id="SM00790">
    <property type="entry name" value="AFOR_N"/>
    <property type="match status" value="1"/>
</dbReference>
<keyword evidence="4" id="KW-0479">Metal-binding</keyword>
<keyword evidence="7" id="KW-0411">Iron-sulfur</keyword>
<dbReference type="PANTHER" id="PTHR30038:SF0">
    <property type="entry name" value="TUNGSTEN-CONTAINING ALDEHYDE FERREDOXIN OXIDOREDUCTASE"/>
    <property type="match status" value="1"/>
</dbReference>
<organism evidence="10 11">
    <name type="scientific">candidate division MSBL1 archaeon SCGC-AAA261G05</name>
    <dbReference type="NCBI Taxonomy" id="1698276"/>
    <lineage>
        <taxon>Archaea</taxon>
        <taxon>Methanobacteriati</taxon>
        <taxon>Methanobacteriota</taxon>
        <taxon>candidate division MSBL1</taxon>
    </lineage>
</organism>
<dbReference type="Gene3D" id="1.10.569.10">
    <property type="entry name" value="Aldehyde Ferredoxin Oxidoreductase Protein, subunit A, domain 2"/>
    <property type="match status" value="1"/>
</dbReference>
<dbReference type="GO" id="GO:0016625">
    <property type="term" value="F:oxidoreductase activity, acting on the aldehyde or oxo group of donors, iron-sulfur protein as acceptor"/>
    <property type="evidence" value="ECO:0007669"/>
    <property type="project" value="InterPro"/>
</dbReference>
<comment type="caution">
    <text evidence="10">The sequence shown here is derived from an EMBL/GenBank/DDBJ whole genome shotgun (WGS) entry which is preliminary data.</text>
</comment>
<dbReference type="Proteomes" id="UP000070405">
    <property type="component" value="Unassembled WGS sequence"/>
</dbReference>
<dbReference type="EMBL" id="LHYA01000022">
    <property type="protein sequence ID" value="KXB03516.1"/>
    <property type="molecule type" value="Genomic_DNA"/>
</dbReference>
<name>A0A133VAN6_9EURY</name>
<sequence>MLGGYNDKILHVDLSKEETSVEEPDDDFYRRYLGGKSLALYYLLKDLEPDVDPLEPDNLLIFAPGIITGSPLPGTARFTTAAKSPLTGGFGGSEAGGFFGPELKLAGYDAVIIKGKAENPVYLWIHDGEVEIRDASKLWGKTGKETQEGIREELEDDRIRVALIGPAGEKLVRFACITNELKHANGRGGLGAVMGSKNLKAVAVRGTKQVELKDPDKVKSLTKWFAENYMEKGDTSGLHNLGTPILINVHDELGALPTRNFHEGSFEGAEKISGETIDETYNIGQKACFSCPVACKRVVKVDEPYEVDPAYGGSEYETLSSLGSNCGVDNLPAVLKAGEICNAYTMDTISTGMSIAFAMECFENDILTKEDTDGLELKFGNGEAMLKMVEKIAKREGLGDILAEGVKRAAQKIGNGAEKFALHVKGRELPMHEPRLKAGVGLGYAVAPIGADHTQMEHDPVFAEENPMLEELSPIGILEPVESQDTGPRKARLFKYLQHWWTLGDCVGLCIFSTSPARVWRIPHVAQMVNAVTGWDMTIWELMKAGERCDTMARAFNLREGFTREDDWIPDRFFEPLEGGPLKGDKLSKDEFKQAIARYYQMMGWDENGVPTKTKLAELDVEWVADELKK</sequence>
<evidence type="ECO:0000256" key="3">
    <source>
        <dbReference type="ARBA" id="ARBA00022485"/>
    </source>
</evidence>
<evidence type="ECO:0000313" key="10">
    <source>
        <dbReference type="EMBL" id="KXB03516.1"/>
    </source>
</evidence>
<keyword evidence="3" id="KW-0004">4Fe-4S</keyword>
<feature type="domain" description="Aldehyde ferredoxin oxidoreductase N-terminal" evidence="9">
    <location>
        <begin position="5"/>
        <end position="208"/>
    </location>
</feature>
<dbReference type="Pfam" id="PF02730">
    <property type="entry name" value="AFOR_N"/>
    <property type="match status" value="1"/>
</dbReference>
<dbReference type="InterPro" id="IPR013984">
    <property type="entry name" value="Ald_Fedxn_OxRdtase_dom2"/>
</dbReference>
<dbReference type="InterPro" id="IPR013983">
    <property type="entry name" value="Ald_Fedxn_OxRdtase_N"/>
</dbReference>
<keyword evidence="5" id="KW-0560">Oxidoreductase</keyword>
<dbReference type="PANTHER" id="PTHR30038">
    <property type="entry name" value="ALDEHYDE FERREDOXIN OXIDOREDUCTASE"/>
    <property type="match status" value="1"/>
</dbReference>
<gene>
    <name evidence="10" type="ORF">AKJ47_02090</name>
</gene>
<keyword evidence="6" id="KW-0408">Iron</keyword>
<dbReference type="GO" id="GO:0046872">
    <property type="term" value="F:metal ion binding"/>
    <property type="evidence" value="ECO:0007669"/>
    <property type="project" value="UniProtKB-KW"/>
</dbReference>
<protein>
    <submittedName>
        <fullName evidence="10">Aldehyde:ferredoxin oxidoreductase</fullName>
    </submittedName>
</protein>
<evidence type="ECO:0000313" key="11">
    <source>
        <dbReference type="Proteomes" id="UP000070405"/>
    </source>
</evidence>
<reference evidence="10 11" key="1">
    <citation type="journal article" date="2016" name="Sci. Rep.">
        <title>Metabolic traits of an uncultured archaeal lineage -MSBL1- from brine pools of the Red Sea.</title>
        <authorList>
            <person name="Mwirichia R."/>
            <person name="Alam I."/>
            <person name="Rashid M."/>
            <person name="Vinu M."/>
            <person name="Ba-Alawi W."/>
            <person name="Anthony Kamau A."/>
            <person name="Kamanda Ngugi D."/>
            <person name="Goker M."/>
            <person name="Klenk H.P."/>
            <person name="Bajic V."/>
            <person name="Stingl U."/>
        </authorList>
    </citation>
    <scope>NUCLEOTIDE SEQUENCE [LARGE SCALE GENOMIC DNA]</scope>
    <source>
        <strain evidence="10">SCGC-AAA261G05</strain>
    </source>
</reference>
<evidence type="ECO:0000256" key="1">
    <source>
        <dbReference type="ARBA" id="ARBA00001966"/>
    </source>
</evidence>
<evidence type="ECO:0000256" key="4">
    <source>
        <dbReference type="ARBA" id="ARBA00022723"/>
    </source>
</evidence>
<accession>A0A133VAN6</accession>
<dbReference type="InterPro" id="IPR013985">
    <property type="entry name" value="Ald_Fedxn_OxRdtase_dom3"/>
</dbReference>
<dbReference type="InterPro" id="IPR051919">
    <property type="entry name" value="W-dependent_AOR"/>
</dbReference>
<dbReference type="AlphaFoldDB" id="A0A133VAN6"/>
<dbReference type="Pfam" id="PF01314">
    <property type="entry name" value="AFOR_C"/>
    <property type="match status" value="1"/>
</dbReference>
<comment type="cofactor">
    <cofactor evidence="1">
        <name>[4Fe-4S] cluster</name>
        <dbReference type="ChEBI" id="CHEBI:49883"/>
    </cofactor>
</comment>
<dbReference type="InterPro" id="IPR001203">
    <property type="entry name" value="OxRdtase_Ald_Fedxn_C"/>
</dbReference>
<dbReference type="SUPFAM" id="SSF56228">
    <property type="entry name" value="Aldehyde ferredoxin oxidoreductase, N-terminal domain"/>
    <property type="match status" value="1"/>
</dbReference>
<dbReference type="GO" id="GO:0051539">
    <property type="term" value="F:4 iron, 4 sulfur cluster binding"/>
    <property type="evidence" value="ECO:0007669"/>
    <property type="project" value="UniProtKB-KW"/>
</dbReference>
<comment type="similarity">
    <text evidence="2">Belongs to the AOR/FOR family.</text>
</comment>
<evidence type="ECO:0000256" key="6">
    <source>
        <dbReference type="ARBA" id="ARBA00023004"/>
    </source>
</evidence>
<dbReference type="SUPFAM" id="SSF48310">
    <property type="entry name" value="Aldehyde ferredoxin oxidoreductase, C-terminal domains"/>
    <property type="match status" value="1"/>
</dbReference>
<evidence type="ECO:0000259" key="9">
    <source>
        <dbReference type="SMART" id="SM00790"/>
    </source>
</evidence>